<dbReference type="InterPro" id="IPR000182">
    <property type="entry name" value="GNAT_dom"/>
</dbReference>
<evidence type="ECO:0000256" key="2">
    <source>
        <dbReference type="ARBA" id="ARBA00023315"/>
    </source>
</evidence>
<dbReference type="PANTHER" id="PTHR43877">
    <property type="entry name" value="AMINOALKYLPHOSPHONATE N-ACETYLTRANSFERASE-RELATED-RELATED"/>
    <property type="match status" value="1"/>
</dbReference>
<dbReference type="GO" id="GO:0016747">
    <property type="term" value="F:acyltransferase activity, transferring groups other than amino-acyl groups"/>
    <property type="evidence" value="ECO:0007669"/>
    <property type="project" value="InterPro"/>
</dbReference>
<evidence type="ECO:0000313" key="3">
    <source>
        <dbReference type="EMBL" id="PWK36470.1"/>
    </source>
</evidence>
<accession>A0A316FFN5</accession>
<dbReference type="InterPro" id="IPR050832">
    <property type="entry name" value="Bact_Acetyltransf"/>
</dbReference>
<keyword evidence="1" id="KW-0808">Transferase</keyword>
<dbReference type="EMBL" id="QGGT01000001">
    <property type="protein sequence ID" value="PWK36470.1"/>
    <property type="molecule type" value="Genomic_DNA"/>
</dbReference>
<sequence length="189" mass="20806">MPTSHRITLDAALPADADLLARLHSDSWRHAYAGLIPATYLESHAPAERLATWRARMLEGAEAPIEVTILRVDGEPAGFCCLMPLAEPGYGVYLDNLHVMPAYHGGGYGKRLMAHCVRRTIEQWPGKPLFLYVLDGNTQARAFYRALGGEEAPAFEDPFPGTDHMVLVRRVTWQDPEALLAKLSGGSRA</sequence>
<dbReference type="Proteomes" id="UP000245754">
    <property type="component" value="Unassembled WGS sequence"/>
</dbReference>
<keyword evidence="2" id="KW-0012">Acyltransferase</keyword>
<dbReference type="CDD" id="cd04301">
    <property type="entry name" value="NAT_SF"/>
    <property type="match status" value="1"/>
</dbReference>
<comment type="caution">
    <text evidence="3">The sequence shown here is derived from an EMBL/GenBank/DDBJ whole genome shotgun (WGS) entry which is preliminary data.</text>
</comment>
<reference evidence="3 4" key="1">
    <citation type="submission" date="2018-05" db="EMBL/GenBank/DDBJ databases">
        <title>Genomic Encyclopedia of Type Strains, Phase IV (KMG-V): Genome sequencing to study the core and pangenomes of soil and plant-associated prokaryotes.</title>
        <authorList>
            <person name="Whitman W."/>
        </authorList>
    </citation>
    <scope>NUCLEOTIDE SEQUENCE [LARGE SCALE GENOMIC DNA]</scope>
    <source>
        <strain evidence="3 4">SLV-132</strain>
    </source>
</reference>
<dbReference type="GeneID" id="98341943"/>
<dbReference type="InterPro" id="IPR016181">
    <property type="entry name" value="Acyl_CoA_acyltransferase"/>
</dbReference>
<evidence type="ECO:0000256" key="1">
    <source>
        <dbReference type="ARBA" id="ARBA00022679"/>
    </source>
</evidence>
<gene>
    <name evidence="3" type="ORF">C7419_101326</name>
</gene>
<dbReference type="Pfam" id="PF00583">
    <property type="entry name" value="Acetyltransf_1"/>
    <property type="match status" value="1"/>
</dbReference>
<evidence type="ECO:0000313" key="4">
    <source>
        <dbReference type="Proteomes" id="UP000245754"/>
    </source>
</evidence>
<dbReference type="RefSeq" id="WP_109580297.1">
    <property type="nucleotide sequence ID" value="NZ_CAJPUX010000003.1"/>
</dbReference>
<organism evidence="3 4">
    <name type="scientific">Cupriavidus plantarum</name>
    <dbReference type="NCBI Taxonomy" id="942865"/>
    <lineage>
        <taxon>Bacteria</taxon>
        <taxon>Pseudomonadati</taxon>
        <taxon>Pseudomonadota</taxon>
        <taxon>Betaproteobacteria</taxon>
        <taxon>Burkholderiales</taxon>
        <taxon>Burkholderiaceae</taxon>
        <taxon>Cupriavidus</taxon>
    </lineage>
</organism>
<protein>
    <submittedName>
        <fullName evidence="3">Uncharacterized protein</fullName>
    </submittedName>
</protein>
<keyword evidence="4" id="KW-1185">Reference proteome</keyword>
<dbReference type="PROSITE" id="PS51186">
    <property type="entry name" value="GNAT"/>
    <property type="match status" value="1"/>
</dbReference>
<dbReference type="SUPFAM" id="SSF55729">
    <property type="entry name" value="Acyl-CoA N-acyltransferases (Nat)"/>
    <property type="match status" value="1"/>
</dbReference>
<name>A0A316FFN5_9BURK</name>
<proteinExistence type="predicted"/>
<dbReference type="Gene3D" id="3.40.630.30">
    <property type="match status" value="1"/>
</dbReference>
<dbReference type="AlphaFoldDB" id="A0A316FFN5"/>